<dbReference type="EMBL" id="MCGO01000054">
    <property type="protein sequence ID" value="ORY36637.1"/>
    <property type="molecule type" value="Genomic_DNA"/>
</dbReference>
<accession>A0A1Y2BPV2</accession>
<dbReference type="Pfam" id="PF01388">
    <property type="entry name" value="ARID"/>
    <property type="match status" value="1"/>
</dbReference>
<keyword evidence="2" id="KW-0804">Transcription</keyword>
<dbReference type="InterPro" id="IPR052406">
    <property type="entry name" value="Chromatin_Remodeling_Comp"/>
</dbReference>
<evidence type="ECO:0000256" key="3">
    <source>
        <dbReference type="ARBA" id="ARBA00023242"/>
    </source>
</evidence>
<dbReference type="PANTHER" id="PTHR22970:SF14">
    <property type="entry name" value="AT-RICH INTERACTIVE DOMAIN-CONTAINING PROTEIN 2"/>
    <property type="match status" value="1"/>
</dbReference>
<reference evidence="6 7" key="1">
    <citation type="submission" date="2016-07" db="EMBL/GenBank/DDBJ databases">
        <title>Pervasive Adenine N6-methylation of Active Genes in Fungi.</title>
        <authorList>
            <consortium name="DOE Joint Genome Institute"/>
            <person name="Mondo S.J."/>
            <person name="Dannebaum R.O."/>
            <person name="Kuo R.C."/>
            <person name="Labutti K."/>
            <person name="Haridas S."/>
            <person name="Kuo A."/>
            <person name="Salamov A."/>
            <person name="Ahrendt S.R."/>
            <person name="Lipzen A."/>
            <person name="Sullivan W."/>
            <person name="Andreopoulos W.B."/>
            <person name="Clum A."/>
            <person name="Lindquist E."/>
            <person name="Daum C."/>
            <person name="Ramamoorthy G.K."/>
            <person name="Gryganskyi A."/>
            <person name="Culley D."/>
            <person name="Magnuson J.K."/>
            <person name="James T.Y."/>
            <person name="O'Malley M.A."/>
            <person name="Stajich J.E."/>
            <person name="Spatafora J.W."/>
            <person name="Visel A."/>
            <person name="Grigoriev I.V."/>
        </authorList>
    </citation>
    <scope>NUCLEOTIDE SEQUENCE [LARGE SCALE GENOMIC DNA]</scope>
    <source>
        <strain evidence="6 7">JEL800</strain>
    </source>
</reference>
<comment type="caution">
    <text evidence="6">The sequence shown here is derived from an EMBL/GenBank/DDBJ whole genome shotgun (WGS) entry which is preliminary data.</text>
</comment>
<feature type="compositionally biased region" description="Low complexity" evidence="4">
    <location>
        <begin position="562"/>
        <end position="580"/>
    </location>
</feature>
<dbReference type="Proteomes" id="UP000193642">
    <property type="component" value="Unassembled WGS sequence"/>
</dbReference>
<dbReference type="STRING" id="329046.A0A1Y2BPV2"/>
<feature type="region of interest" description="Disordered" evidence="4">
    <location>
        <begin position="516"/>
        <end position="580"/>
    </location>
</feature>
<evidence type="ECO:0000259" key="5">
    <source>
        <dbReference type="PROSITE" id="PS51011"/>
    </source>
</evidence>
<protein>
    <recommendedName>
        <fullName evidence="5">ARID domain-containing protein</fullName>
    </recommendedName>
</protein>
<dbReference type="SMART" id="SM01014">
    <property type="entry name" value="ARID"/>
    <property type="match status" value="1"/>
</dbReference>
<evidence type="ECO:0000256" key="4">
    <source>
        <dbReference type="SAM" id="MobiDB-lite"/>
    </source>
</evidence>
<dbReference type="InterPro" id="IPR001606">
    <property type="entry name" value="ARID_dom"/>
</dbReference>
<gene>
    <name evidence="6" type="ORF">BCR33DRAFT_855091</name>
</gene>
<dbReference type="Gene3D" id="3.30.160.60">
    <property type="entry name" value="Classic Zinc Finger"/>
    <property type="match status" value="1"/>
</dbReference>
<evidence type="ECO:0000256" key="2">
    <source>
        <dbReference type="ARBA" id="ARBA00023163"/>
    </source>
</evidence>
<name>A0A1Y2BPV2_9FUNG</name>
<dbReference type="SMART" id="SM00501">
    <property type="entry name" value="BRIGHT"/>
    <property type="match status" value="1"/>
</dbReference>
<dbReference type="GO" id="GO:0016586">
    <property type="term" value="C:RSC-type complex"/>
    <property type="evidence" value="ECO:0007669"/>
    <property type="project" value="TreeGrafter"/>
</dbReference>
<evidence type="ECO:0000313" key="6">
    <source>
        <dbReference type="EMBL" id="ORY36637.1"/>
    </source>
</evidence>
<dbReference type="CDD" id="cd16100">
    <property type="entry name" value="ARID"/>
    <property type="match status" value="1"/>
</dbReference>
<keyword evidence="3" id="KW-0539">Nucleus</keyword>
<dbReference type="AlphaFoldDB" id="A0A1Y2BPV2"/>
<feature type="domain" description="ARID" evidence="5">
    <location>
        <begin position="13"/>
        <end position="105"/>
    </location>
</feature>
<dbReference type="OrthoDB" id="338531at2759"/>
<dbReference type="SUPFAM" id="SSF46774">
    <property type="entry name" value="ARID-like"/>
    <property type="match status" value="1"/>
</dbReference>
<proteinExistence type="predicted"/>
<dbReference type="PANTHER" id="PTHR22970">
    <property type="entry name" value="AT-RICH INTERACTIVE DOMAIN-CONTAINING PROTEIN 2"/>
    <property type="match status" value="1"/>
</dbReference>
<keyword evidence="7" id="KW-1185">Reference proteome</keyword>
<dbReference type="PROSITE" id="PS51011">
    <property type="entry name" value="ARID"/>
    <property type="match status" value="1"/>
</dbReference>
<dbReference type="Gene3D" id="1.10.150.60">
    <property type="entry name" value="ARID DNA-binding domain"/>
    <property type="match status" value="1"/>
</dbReference>
<evidence type="ECO:0000313" key="7">
    <source>
        <dbReference type="Proteomes" id="UP000193642"/>
    </source>
</evidence>
<evidence type="ECO:0000256" key="1">
    <source>
        <dbReference type="ARBA" id="ARBA00023015"/>
    </source>
</evidence>
<keyword evidence="1" id="KW-0805">Transcription regulation</keyword>
<dbReference type="GO" id="GO:0003677">
    <property type="term" value="F:DNA binding"/>
    <property type="evidence" value="ECO:0007669"/>
    <property type="project" value="InterPro"/>
</dbReference>
<sequence>MRFQEGNDGIERTPEYYDFLAQLQQFHDAVGTTLQQEPILGGKKLDLYRIYLGVKAAGGFEKVSEEHGWQKIANPFEFPPTCTNSAYVIKRAYKANLYNFVQVKDHNASLESIRVAEQAKKQNEEAVAKKGKARAADVPVHTTNFVAPQRGNGAPIKVDEFARDEKYLMGGFQNKILLALQSGLPNEVDWGFNKLVKISYTCPPNFHVGTISGLLDIMLTYVDPFFDVLKLNTALDNFETSPDYTRPDVSKLPHFSELTLFNSKESALLIERVLQFLHIIRNFSFMDHNLKFFIQQHAILTIVAKALALPSYSLFTSLKHHSLDIFENLSVAINLRGRNDFYLACLRKIVIESSDRALLLGSLRSLTRLCGTEANHTHLFDLDQHILERAFQLLRVKGDDELVYSVLEFLYMYSCLTGDAVPKIVTAASPSNIVAVMLEYLHLRRAEMGPPPKRVRIVHQQAAAVVPAPAPNNPPPKAAPVTGTVTPAKATPVVSAAPSPALPKAVATPLKQTAVLSAAPSPVTPSKKGHVNDEEEEEIDIDGDDDDDDFVLEQGKGKPPGKKQTGPSVAGSAAKPAAAQPVAPSFMDVFNAAQNNKKRGRPRKYQAEIDAYSIQLAQQLQQQQTLALQQNPNMSYQEQQALTMQLQQQHNNMMNVFMNSKQAIVGSVMGASGGPVATPTQYEEEDEEPEEEIIVISDPSFECHWHEAGGKECPLKFGSEKEIAKHMAEAHFSHDGWYMCRWMGCTAFHTTPGTKAAVFRHARTHVGDSSKKQRVSASGAQPLFKKAFKSGGVGAPDLIGIPLTALLVLRNVARSATMKDLFLPYEAEIVTAMAERPKLSKILAEMMYELR</sequence>
<feature type="compositionally biased region" description="Acidic residues" evidence="4">
    <location>
        <begin position="533"/>
        <end position="551"/>
    </location>
</feature>
<dbReference type="InterPro" id="IPR036431">
    <property type="entry name" value="ARID_dom_sf"/>
</dbReference>
<organism evidence="6 7">
    <name type="scientific">Rhizoclosmatium globosum</name>
    <dbReference type="NCBI Taxonomy" id="329046"/>
    <lineage>
        <taxon>Eukaryota</taxon>
        <taxon>Fungi</taxon>
        <taxon>Fungi incertae sedis</taxon>
        <taxon>Chytridiomycota</taxon>
        <taxon>Chytridiomycota incertae sedis</taxon>
        <taxon>Chytridiomycetes</taxon>
        <taxon>Chytridiales</taxon>
        <taxon>Chytriomycetaceae</taxon>
        <taxon>Rhizoclosmatium</taxon>
    </lineage>
</organism>